<dbReference type="Pfam" id="PF01464">
    <property type="entry name" value="SLT"/>
    <property type="match status" value="1"/>
</dbReference>
<dbReference type="InterPro" id="IPR008258">
    <property type="entry name" value="Transglycosylase_SLT_dom_1"/>
</dbReference>
<keyword evidence="5" id="KW-1185">Reference proteome</keyword>
<dbReference type="OrthoDB" id="9815002at2"/>
<name>A0A2G1MJU0_9RHOB</name>
<dbReference type="Proteomes" id="UP000221860">
    <property type="component" value="Unassembled WGS sequence"/>
</dbReference>
<dbReference type="SUPFAM" id="SSF53955">
    <property type="entry name" value="Lysozyme-like"/>
    <property type="match status" value="1"/>
</dbReference>
<evidence type="ECO:0000256" key="2">
    <source>
        <dbReference type="ARBA" id="ARBA00009387"/>
    </source>
</evidence>
<dbReference type="PANTHER" id="PTHR37423">
    <property type="entry name" value="SOLUBLE LYTIC MUREIN TRANSGLYCOSYLASE-RELATED"/>
    <property type="match status" value="1"/>
</dbReference>
<dbReference type="AlphaFoldDB" id="A0A2G1MJU0"/>
<dbReference type="CDD" id="cd13403">
    <property type="entry name" value="MLTF-like"/>
    <property type="match status" value="1"/>
</dbReference>
<comment type="similarity">
    <text evidence="1">Belongs to the transglycosylase Slt family.</text>
</comment>
<evidence type="ECO:0000313" key="5">
    <source>
        <dbReference type="Proteomes" id="UP000221860"/>
    </source>
</evidence>
<evidence type="ECO:0000259" key="3">
    <source>
        <dbReference type="Pfam" id="PF01464"/>
    </source>
</evidence>
<accession>A0A2G1MJU0</accession>
<evidence type="ECO:0000256" key="1">
    <source>
        <dbReference type="ARBA" id="ARBA00007734"/>
    </source>
</evidence>
<comment type="similarity">
    <text evidence="2">Belongs to the virb1 family.</text>
</comment>
<comment type="caution">
    <text evidence="4">The sequence shown here is derived from an EMBL/GenBank/DDBJ whole genome shotgun (WGS) entry which is preliminary data.</text>
</comment>
<reference evidence="4 5" key="1">
    <citation type="submission" date="2017-08" db="EMBL/GenBank/DDBJ databases">
        <title>Draft Genome Sequence of Loktanella cinnabarina Strain XM1, Isolated from Coastal Surface Water.</title>
        <authorList>
            <person name="Ma R."/>
            <person name="Wang J."/>
            <person name="Wang Q."/>
            <person name="Ma Z."/>
            <person name="Li J."/>
            <person name="Chen L."/>
        </authorList>
    </citation>
    <scope>NUCLEOTIDE SEQUENCE [LARGE SCALE GENOMIC DNA]</scope>
    <source>
        <strain evidence="4 5">XM1</strain>
    </source>
</reference>
<dbReference type="EMBL" id="NQWH01000004">
    <property type="protein sequence ID" value="PHP28922.1"/>
    <property type="molecule type" value="Genomic_DNA"/>
</dbReference>
<dbReference type="PANTHER" id="PTHR37423:SF2">
    <property type="entry name" value="MEMBRANE-BOUND LYTIC MUREIN TRANSGLYCOSYLASE C"/>
    <property type="match status" value="1"/>
</dbReference>
<dbReference type="Gene3D" id="1.10.530.10">
    <property type="match status" value="1"/>
</dbReference>
<dbReference type="Gene3D" id="3.40.190.10">
    <property type="entry name" value="Periplasmic binding protein-like II"/>
    <property type="match status" value="2"/>
</dbReference>
<feature type="domain" description="Transglycosylase SLT" evidence="3">
    <location>
        <begin position="330"/>
        <end position="439"/>
    </location>
</feature>
<proteinExistence type="inferred from homology"/>
<protein>
    <recommendedName>
        <fullName evidence="3">Transglycosylase SLT domain-containing protein</fullName>
    </recommendedName>
</protein>
<dbReference type="InterPro" id="IPR023346">
    <property type="entry name" value="Lysozyme-like_dom_sf"/>
</dbReference>
<sequence>MRPACAFSLIATILLVPSGALEAREAERAQGLDALAEELLAQGDGEVLVDAILAPETGGLPEMRDRGYLRMAVPPDPLMIAFDGENAVGVAIEITRELELYLAAQEGASRTPTVVVPTPMPRIEIIPGLIDGRSDFTTLTASRAEEIDGLSYTQPLIEDVNDVPVLGPGIDGVETLEDLAEIPLYVAEGSRYAANLRRLDERLEAEGGPELDLRFVDARLDDYDLIELVEIGVIPATVASDFKARFWATAYPSVAVREDIELSPDGRIAWAMRAENPQLRAALDGFVEVAKQGTLLGNVVLDRYTSSADWIENLGTDTAQLRIDEVAPVIERYSEEYDFDPDLVLAQAYQESRLDQEARSHVGAVGVMQVMPSTAADPVVDIPDISSLDANVHAGVRYLRWLRDTFFDDPEITPLDQTLLAFAAYNAGPGGVQRAQRRAVEMGLDPQVWFENVEIAIQSAVSREPAIYVRNIFKYYVSYRLLADLEAEAALAREEFETRTTQEAQ</sequence>
<dbReference type="SUPFAM" id="SSF53850">
    <property type="entry name" value="Periplasmic binding protein-like II"/>
    <property type="match status" value="1"/>
</dbReference>
<gene>
    <name evidence="4" type="ORF">CJ301_04285</name>
</gene>
<evidence type="ECO:0000313" key="4">
    <source>
        <dbReference type="EMBL" id="PHP28922.1"/>
    </source>
</evidence>
<organism evidence="4 5">
    <name type="scientific">Limimaricola cinnabarinus</name>
    <dbReference type="NCBI Taxonomy" id="1125964"/>
    <lineage>
        <taxon>Bacteria</taxon>
        <taxon>Pseudomonadati</taxon>
        <taxon>Pseudomonadota</taxon>
        <taxon>Alphaproteobacteria</taxon>
        <taxon>Rhodobacterales</taxon>
        <taxon>Paracoccaceae</taxon>
        <taxon>Limimaricola</taxon>
    </lineage>
</organism>
<dbReference type="RefSeq" id="WP_099274646.1">
    <property type="nucleotide sequence ID" value="NZ_KZ304952.1"/>
</dbReference>